<dbReference type="Gene3D" id="3.40.50.1820">
    <property type="entry name" value="alpha/beta hydrolase"/>
    <property type="match status" value="1"/>
</dbReference>
<dbReference type="EMBL" id="CP054038">
    <property type="protein sequence ID" value="QKJ18903.1"/>
    <property type="molecule type" value="Genomic_DNA"/>
</dbReference>
<evidence type="ECO:0000313" key="2">
    <source>
        <dbReference type="Proteomes" id="UP000502498"/>
    </source>
</evidence>
<dbReference type="Proteomes" id="UP000502498">
    <property type="component" value="Chromosome"/>
</dbReference>
<evidence type="ECO:0008006" key="3">
    <source>
        <dbReference type="Google" id="ProtNLM"/>
    </source>
</evidence>
<proteinExistence type="predicted"/>
<sequence length="380" mass="40804">MKVVVGSAALALALAIMVGAGVAVRALARRVVGVEPRRELVTVRRVGDGLELPRSDLTIVEGMYGLWFGERFQQHAMIGPVVYDDGGRVVRRVLASTMPLSTELFQAQWTGHFMGGPHEVDPNWEDVVVPLRDGGESPAWLFRGTSSEGPWVIHVQGIRTSRLVTLRSVQIADRVGLTSLVISYRGSGDGPPRSASTLGQREWTDLADAISYARLHGATAVYVVAWSMGAGLALELLRNDPVAFERLALISPATNWRGIIRHGVRTAGLPTFVARCVTWVLGSRGAGAIVGVSEPLNFDRLNWCRGLALGIPTVVIHSRGDDSIPFDLTQDFAAMHSNATLVETSPAPHGWEANVDPDAFGSALTWLLSAAGTDVAPEQP</sequence>
<dbReference type="AlphaFoldDB" id="A0A7D4UAX9"/>
<dbReference type="SUPFAM" id="SSF53474">
    <property type="entry name" value="alpha/beta-Hydrolases"/>
    <property type="match status" value="1"/>
</dbReference>
<dbReference type="InterPro" id="IPR029058">
    <property type="entry name" value="AB_hydrolase_fold"/>
</dbReference>
<gene>
    <name evidence="1" type="ORF">HQM25_05585</name>
</gene>
<organism evidence="1 2">
    <name type="scientific">Microbacterium hominis</name>
    <dbReference type="NCBI Taxonomy" id="162426"/>
    <lineage>
        <taxon>Bacteria</taxon>
        <taxon>Bacillati</taxon>
        <taxon>Actinomycetota</taxon>
        <taxon>Actinomycetes</taxon>
        <taxon>Micrococcales</taxon>
        <taxon>Microbacteriaceae</taxon>
        <taxon>Microbacterium</taxon>
    </lineage>
</organism>
<name>A0A7D4UAX9_9MICO</name>
<dbReference type="RefSeq" id="WP_172989344.1">
    <property type="nucleotide sequence ID" value="NZ_CP054038.1"/>
</dbReference>
<accession>A0A7D4UAX9</accession>
<evidence type="ECO:0000313" key="1">
    <source>
        <dbReference type="EMBL" id="QKJ18903.1"/>
    </source>
</evidence>
<reference evidence="1 2" key="1">
    <citation type="submission" date="2020-05" db="EMBL/GenBank/DDBJ databases">
        <title>Strain PA2F3 complete genome.</title>
        <authorList>
            <person name="Kim Y.-S."/>
            <person name="Kim S.-J."/>
            <person name="Jung H.-k."/>
            <person name="Kim S.-E."/>
            <person name="Kim K.-H."/>
        </authorList>
    </citation>
    <scope>NUCLEOTIDE SEQUENCE [LARGE SCALE GENOMIC DNA]</scope>
    <source>
        <strain evidence="1 2">PA2F3</strain>
    </source>
</reference>
<protein>
    <recommendedName>
        <fullName evidence="3">Alpha/beta hydrolase</fullName>
    </recommendedName>
</protein>